<gene>
    <name evidence="2" type="ORF">MTR67_012689</name>
</gene>
<keyword evidence="3" id="KW-1185">Reference proteome</keyword>
<dbReference type="AlphaFoldDB" id="A0AAF0Q920"/>
<feature type="region of interest" description="Disordered" evidence="1">
    <location>
        <begin position="103"/>
        <end position="132"/>
    </location>
</feature>
<evidence type="ECO:0000313" key="3">
    <source>
        <dbReference type="Proteomes" id="UP001234989"/>
    </source>
</evidence>
<dbReference type="Proteomes" id="UP001234989">
    <property type="component" value="Chromosome 3"/>
</dbReference>
<dbReference type="EMBL" id="CP133614">
    <property type="protein sequence ID" value="WMV19304.1"/>
    <property type="molecule type" value="Genomic_DNA"/>
</dbReference>
<name>A0AAF0Q920_SOLVR</name>
<evidence type="ECO:0000256" key="1">
    <source>
        <dbReference type="SAM" id="MobiDB-lite"/>
    </source>
</evidence>
<reference evidence="2" key="1">
    <citation type="submission" date="2023-08" db="EMBL/GenBank/DDBJ databases">
        <title>A de novo genome assembly of Solanum verrucosum Schlechtendal, a Mexican diploid species geographically isolated from the other diploid A-genome species in potato relatives.</title>
        <authorList>
            <person name="Hosaka K."/>
        </authorList>
    </citation>
    <scope>NUCLEOTIDE SEQUENCE</scope>
    <source>
        <tissue evidence="2">Young leaves</tissue>
    </source>
</reference>
<feature type="compositionally biased region" description="Basic and acidic residues" evidence="1">
    <location>
        <begin position="123"/>
        <end position="132"/>
    </location>
</feature>
<protein>
    <submittedName>
        <fullName evidence="2">Uncharacterized protein</fullName>
    </submittedName>
</protein>
<organism evidence="2 3">
    <name type="scientific">Solanum verrucosum</name>
    <dbReference type="NCBI Taxonomy" id="315347"/>
    <lineage>
        <taxon>Eukaryota</taxon>
        <taxon>Viridiplantae</taxon>
        <taxon>Streptophyta</taxon>
        <taxon>Embryophyta</taxon>
        <taxon>Tracheophyta</taxon>
        <taxon>Spermatophyta</taxon>
        <taxon>Magnoliopsida</taxon>
        <taxon>eudicotyledons</taxon>
        <taxon>Gunneridae</taxon>
        <taxon>Pentapetalae</taxon>
        <taxon>asterids</taxon>
        <taxon>lamiids</taxon>
        <taxon>Solanales</taxon>
        <taxon>Solanaceae</taxon>
        <taxon>Solanoideae</taxon>
        <taxon>Solaneae</taxon>
        <taxon>Solanum</taxon>
    </lineage>
</organism>
<proteinExistence type="predicted"/>
<sequence length="132" mass="14459">MNVLYHPSKANVVANALSRLSMGSVTHIEEERKDLSKYVHRLTHLGVGLMDMPDGSVIVQNRSESSLVAEVKEKQDSDPILLQLKGAVHQQKVEVVDHLTSRMKARGGRAGPSGLWHQTAEPSTDRGLDDGL</sequence>
<evidence type="ECO:0000313" key="2">
    <source>
        <dbReference type="EMBL" id="WMV19304.1"/>
    </source>
</evidence>
<accession>A0AAF0Q920</accession>